<organism evidence="2 3">
    <name type="scientific">Ostreococcus tauri</name>
    <name type="common">Marine green alga</name>
    <dbReference type="NCBI Taxonomy" id="70448"/>
    <lineage>
        <taxon>Eukaryota</taxon>
        <taxon>Viridiplantae</taxon>
        <taxon>Chlorophyta</taxon>
        <taxon>Mamiellophyceae</taxon>
        <taxon>Mamiellales</taxon>
        <taxon>Bathycoccaceae</taxon>
        <taxon>Ostreococcus</taxon>
    </lineage>
</organism>
<proteinExistence type="predicted"/>
<feature type="region of interest" description="Disordered" evidence="1">
    <location>
        <begin position="315"/>
        <end position="340"/>
    </location>
</feature>
<name>A0A090N4X5_OSTTA</name>
<feature type="region of interest" description="Disordered" evidence="1">
    <location>
        <begin position="200"/>
        <end position="226"/>
    </location>
</feature>
<dbReference type="InParanoid" id="A0A090N4X5"/>
<gene>
    <name evidence="2" type="ORF">OT_ostta08g03370</name>
</gene>
<evidence type="ECO:0000313" key="3">
    <source>
        <dbReference type="Proteomes" id="UP000009170"/>
    </source>
</evidence>
<dbReference type="KEGG" id="ota:OT_ostta08g03370"/>
<evidence type="ECO:0000313" key="2">
    <source>
        <dbReference type="EMBL" id="CEG01566.1"/>
    </source>
</evidence>
<dbReference type="GeneID" id="34946075"/>
<feature type="compositionally biased region" description="Basic and acidic residues" evidence="1">
    <location>
        <begin position="320"/>
        <end position="340"/>
    </location>
</feature>
<accession>A0A090N4X5</accession>
<dbReference type="Proteomes" id="UP000009170">
    <property type="component" value="Unassembled WGS sequence"/>
</dbReference>
<dbReference type="EMBL" id="CAID01000008">
    <property type="protein sequence ID" value="CEG01566.1"/>
    <property type="molecule type" value="Genomic_DNA"/>
</dbReference>
<dbReference type="AlphaFoldDB" id="A0A090N4X5"/>
<reference evidence="2 3" key="2">
    <citation type="journal article" date="2014" name="BMC Genomics">
        <title>An improved genome of the model marine alga Ostreococcus tauri unfolds by assessing Illumina de novo assemblies.</title>
        <authorList>
            <person name="Blanc-Mathieu R."/>
            <person name="Verhelst B."/>
            <person name="Derelle E."/>
            <person name="Rombauts S."/>
            <person name="Bouget F.Y."/>
            <person name="Carre I."/>
            <person name="Chateau A."/>
            <person name="Eyre-Walker A."/>
            <person name="Grimsley N."/>
            <person name="Moreau H."/>
            <person name="Piegu B."/>
            <person name="Rivals E."/>
            <person name="Schackwitz W."/>
            <person name="Van de Peer Y."/>
            <person name="Piganeau G."/>
        </authorList>
    </citation>
    <scope>NUCLEOTIDE SEQUENCE [LARGE SCALE GENOMIC DNA]</scope>
    <source>
        <strain evidence="3">OTTH 0595 / CCAP 157/2 / RCC745</strain>
    </source>
</reference>
<sequence>MSRAFDLGALARALPRKTSACVNLLLAVANMRENDLETYAKNVDAAIEAYGDRAIVSMKFNTLRGRGLTLLTEAVRCRKVEFVRLLLTRYDADPTTAALARDGCALSSALESREGFEVLIKGGVEAWLGAESLEGYVERKRPDLRDALRARRAEQLADVRGRRLMEVEEKSVSISREESVSQSTIPYDAHVATTEVALPLTSEETGNSETTSTRGDEAEATSSARKEEVTLAEIRRIKESLAEMELRILQIEREEMNAHELRRIEGELVALIDELDALFEGQQAPKIVSTYRRGAIQSILQLLEQVDKLFRVVGGDEAPDEARDTESSSTRDTDSSAEYK</sequence>
<protein>
    <submittedName>
        <fullName evidence="2">Unnamed product</fullName>
    </submittedName>
</protein>
<feature type="compositionally biased region" description="Low complexity" evidence="1">
    <location>
        <begin position="201"/>
        <end position="213"/>
    </location>
</feature>
<dbReference type="RefSeq" id="XP_022841037.1">
    <property type="nucleotide sequence ID" value="XM_022983640.1"/>
</dbReference>
<comment type="caution">
    <text evidence="2">The sequence shown here is derived from an EMBL/GenBank/DDBJ whole genome shotgun (WGS) entry which is preliminary data.</text>
</comment>
<evidence type="ECO:0000256" key="1">
    <source>
        <dbReference type="SAM" id="MobiDB-lite"/>
    </source>
</evidence>
<keyword evidence="3" id="KW-1185">Reference proteome</keyword>
<reference evidence="3" key="1">
    <citation type="journal article" date="2006" name="Proc. Natl. Acad. Sci. U.S.A.">
        <title>Genome analysis of the smallest free-living eukaryote Ostreococcus tauri unveils many unique features.</title>
        <authorList>
            <person name="Derelle E."/>
            <person name="Ferraz C."/>
            <person name="Rombauts S."/>
            <person name="Rouze P."/>
            <person name="Worden A.Z."/>
            <person name="Robbens S."/>
            <person name="Partensky F."/>
            <person name="Degroeve S."/>
            <person name="Echeynie S."/>
            <person name="Cooke R."/>
            <person name="Saeys Y."/>
            <person name="Wuyts J."/>
            <person name="Jabbari K."/>
            <person name="Bowler C."/>
            <person name="Panaud O."/>
            <person name="Piegu B."/>
            <person name="Ball S.G."/>
            <person name="Ral J.-P."/>
            <person name="Bouget F.-Y."/>
            <person name="Piganeau G."/>
            <person name="De Baets B."/>
            <person name="Picard A."/>
            <person name="Delseny M."/>
            <person name="Demaille J."/>
            <person name="Van de Peer Y."/>
            <person name="Moreau H."/>
        </authorList>
    </citation>
    <scope>NUCLEOTIDE SEQUENCE [LARGE SCALE GENOMIC DNA]</scope>
    <source>
        <strain evidence="3">OTTH 0595 / CCAP 157/2 / RCC745</strain>
    </source>
</reference>